<reference evidence="2" key="1">
    <citation type="submission" date="2007-08" db="EMBL/GenBank/DDBJ databases">
        <title>Annotation of Burkholderia pseudomallei 1710a.</title>
        <authorList>
            <person name="Harkins D.M."/>
            <person name="DeShazer D."/>
            <person name="Woods D.E."/>
            <person name="Brinkac L.M."/>
            <person name="Brown K.A."/>
            <person name="Hung G.C."/>
            <person name="Tuanyok A."/>
            <person name="Zhang B."/>
            <person name="Nierman W.C."/>
        </authorList>
    </citation>
    <scope>NUCLEOTIDE SEQUENCE [LARGE SCALE GENOMIC DNA]</scope>
    <source>
        <strain evidence="2">1710a</strain>
    </source>
</reference>
<evidence type="ECO:0000313" key="1">
    <source>
        <dbReference type="EMBL" id="EET04651.1"/>
    </source>
</evidence>
<name>A0A0E1VXA6_BURPE</name>
<dbReference type="EMBL" id="CM000833">
    <property type="protein sequence ID" value="EET04651.1"/>
    <property type="molecule type" value="Genomic_DNA"/>
</dbReference>
<dbReference type="HOGENOM" id="CLU_3197129_0_0_4"/>
<reference evidence="1 2" key="2">
    <citation type="submission" date="2009-05" db="EMBL/GenBank/DDBJ databases">
        <authorList>
            <person name="Harkins D.M."/>
            <person name="DeShazer D."/>
            <person name="Woods D.E."/>
            <person name="Brinkac L.M."/>
            <person name="Brown K.A."/>
            <person name="Hung G.C."/>
            <person name="Tuanyok A."/>
            <person name="Zhang B."/>
            <person name="Nierman W.C."/>
        </authorList>
    </citation>
    <scope>NUCLEOTIDE SEQUENCE [LARGE SCALE GENOMIC DNA]</scope>
    <source>
        <strain evidence="1 2">1710a</strain>
    </source>
</reference>
<organism evidence="1 2">
    <name type="scientific">Burkholderia pseudomallei 1710a</name>
    <dbReference type="NCBI Taxonomy" id="320371"/>
    <lineage>
        <taxon>Bacteria</taxon>
        <taxon>Pseudomonadati</taxon>
        <taxon>Pseudomonadota</taxon>
        <taxon>Betaproteobacteria</taxon>
        <taxon>Burkholderiales</taxon>
        <taxon>Burkholderiaceae</taxon>
        <taxon>Burkholderia</taxon>
        <taxon>pseudomallei group</taxon>
    </lineage>
</organism>
<gene>
    <name evidence="1" type="ORF">BURPS1710A_A1193</name>
</gene>
<sequence length="45" mass="4724">MTLPWPIATLFAYAAVLDEPSASELAPLASALNPNAELDWPVADA</sequence>
<dbReference type="AlphaFoldDB" id="A0A0E1VXA6"/>
<proteinExistence type="predicted"/>
<evidence type="ECO:0000313" key="2">
    <source>
        <dbReference type="Proteomes" id="UP000001812"/>
    </source>
</evidence>
<dbReference type="Proteomes" id="UP000001812">
    <property type="component" value="Chromosome II"/>
</dbReference>
<accession>A0A0E1VXA6</accession>
<protein>
    <submittedName>
        <fullName evidence="1">Uncharacterized protein</fullName>
    </submittedName>
</protein>